<dbReference type="Gene3D" id="3.20.20.30">
    <property type="entry name" value="Luciferase-like domain"/>
    <property type="match status" value="1"/>
</dbReference>
<proteinExistence type="predicted"/>
<dbReference type="InterPro" id="IPR011251">
    <property type="entry name" value="Luciferase-like_dom"/>
</dbReference>
<dbReference type="PANTHER" id="PTHR30137">
    <property type="entry name" value="LUCIFERASE-LIKE MONOOXYGENASE"/>
    <property type="match status" value="1"/>
</dbReference>
<reference evidence="5" key="1">
    <citation type="submission" date="2018-05" db="EMBL/GenBank/DDBJ databases">
        <authorList>
            <person name="Lanie J.A."/>
            <person name="Ng W.-L."/>
            <person name="Kazmierczak K.M."/>
            <person name="Andrzejewski T.M."/>
            <person name="Davidsen T.M."/>
            <person name="Wayne K.J."/>
            <person name="Tettelin H."/>
            <person name="Glass J.I."/>
            <person name="Rusch D."/>
            <person name="Podicherti R."/>
            <person name="Tsui H.-C.T."/>
            <person name="Winkler M.E."/>
        </authorList>
    </citation>
    <scope>NUCLEOTIDE SEQUENCE</scope>
</reference>
<dbReference type="EMBL" id="UINC01001676">
    <property type="protein sequence ID" value="SUZ86343.1"/>
    <property type="molecule type" value="Genomic_DNA"/>
</dbReference>
<gene>
    <name evidence="5" type="ORF">METZ01_LOCUS39197</name>
</gene>
<dbReference type="AlphaFoldDB" id="A0A381RA98"/>
<dbReference type="GO" id="GO:0004497">
    <property type="term" value="F:monooxygenase activity"/>
    <property type="evidence" value="ECO:0007669"/>
    <property type="project" value="UniProtKB-KW"/>
</dbReference>
<evidence type="ECO:0000256" key="2">
    <source>
        <dbReference type="ARBA" id="ARBA00023002"/>
    </source>
</evidence>
<dbReference type="PANTHER" id="PTHR30137:SF16">
    <property type="entry name" value="BLL0895 PROTEIN"/>
    <property type="match status" value="1"/>
</dbReference>
<organism evidence="5">
    <name type="scientific">marine metagenome</name>
    <dbReference type="NCBI Taxonomy" id="408172"/>
    <lineage>
        <taxon>unclassified sequences</taxon>
        <taxon>metagenomes</taxon>
        <taxon>ecological metagenomes</taxon>
    </lineage>
</organism>
<keyword evidence="3" id="KW-0503">Monooxygenase</keyword>
<evidence type="ECO:0000256" key="1">
    <source>
        <dbReference type="ARBA" id="ARBA00022630"/>
    </source>
</evidence>
<name>A0A381RA98_9ZZZZ</name>
<dbReference type="GO" id="GO:0016705">
    <property type="term" value="F:oxidoreductase activity, acting on paired donors, with incorporation or reduction of molecular oxygen"/>
    <property type="evidence" value="ECO:0007669"/>
    <property type="project" value="InterPro"/>
</dbReference>
<dbReference type="Pfam" id="PF00296">
    <property type="entry name" value="Bac_luciferase"/>
    <property type="match status" value="1"/>
</dbReference>
<dbReference type="InterPro" id="IPR050766">
    <property type="entry name" value="Bact_Lucif_Oxidored"/>
</dbReference>
<evidence type="ECO:0000259" key="4">
    <source>
        <dbReference type="Pfam" id="PF00296"/>
    </source>
</evidence>
<evidence type="ECO:0000256" key="3">
    <source>
        <dbReference type="ARBA" id="ARBA00023033"/>
    </source>
</evidence>
<feature type="non-terminal residue" evidence="5">
    <location>
        <position position="293"/>
    </location>
</feature>
<dbReference type="SUPFAM" id="SSF51679">
    <property type="entry name" value="Bacterial luciferase-like"/>
    <property type="match status" value="1"/>
</dbReference>
<evidence type="ECO:0000313" key="5">
    <source>
        <dbReference type="EMBL" id="SUZ86343.1"/>
    </source>
</evidence>
<dbReference type="InterPro" id="IPR036661">
    <property type="entry name" value="Luciferase-like_sf"/>
</dbReference>
<feature type="domain" description="Luciferase-like" evidence="4">
    <location>
        <begin position="1"/>
        <end position="255"/>
    </location>
</feature>
<accession>A0A381RA98</accession>
<keyword evidence="2" id="KW-0560">Oxidoreductase</keyword>
<protein>
    <recommendedName>
        <fullName evidence="4">Luciferase-like domain-containing protein</fullName>
    </recommendedName>
</protein>
<keyword evidence="1" id="KW-0285">Flavoprotein</keyword>
<dbReference type="GO" id="GO:0005829">
    <property type="term" value="C:cytosol"/>
    <property type="evidence" value="ECO:0007669"/>
    <property type="project" value="TreeGrafter"/>
</dbReference>
<sequence>MNLSLFTMPLHPPSRNYVDVLKEDREAIILADQLGFSEAFIGEHITDKAEAITSCLVFIASLIDSTNNIKLGSGTVNLPNNHPAAVAAQVAMLDNMLEGRFLFGISPGGLLSDAEIFGNLDNDRTEMFVESINHILEIWQNPAPYNIKGKYWDITTEKNYVEETGQGVIVTPYQEPHPPIVVTVVAPFSKGVVAAAERGWQPISANFLQPNWVASHWPMYKKGCEQGGYEAKPENWRVAKSIFVADDEKTAQQYGKGVNGPYHFYFKQVMKKLIGNGRPDLFKHDRDMADSDV</sequence>